<dbReference type="Proteomes" id="UP001596548">
    <property type="component" value="Unassembled WGS sequence"/>
</dbReference>
<gene>
    <name evidence="1" type="ORF">ACFQS1_16210</name>
</gene>
<protein>
    <recommendedName>
        <fullName evidence="3">Glycosyltransferase involved in cell wall biosynthesis</fullName>
    </recommendedName>
</protein>
<dbReference type="RefSeq" id="WP_378968751.1">
    <property type="nucleotide sequence ID" value="NZ_JBHTBJ010000010.1"/>
</dbReference>
<name>A0ABW2HTU6_9ACTN</name>
<evidence type="ECO:0000313" key="1">
    <source>
        <dbReference type="EMBL" id="MFC7275533.1"/>
    </source>
</evidence>
<sequence>MTVGTGHVVLDAGSYPVDGARIGGIGLRICELAETLAEFVPTTVMAESVAGAVPAGRARMVSSRSWPELADQADAVMFFDGGSTRRLREAQEHRCLVIVENAPPIEQLEYPSLRSAADPGAVHRRLVDDYTAQLRAADHFLCRSAVERLTLIANLCLVGRLSAAALDRSRTMDHLISLVPIGFSASSARRAARADPRPGPDLLWTGGLWAYFDPVAVVEAIALCHEAAHPVSLGFLYGQAQPDNAVVVDEVVAAIRAHHLEDWVELRSGPMSHLHRDGAVKGAKALVSVARPGIENDTCVRLRIRDSRLYGLPMLCDSFGPTAVEAAADGLGAAVDPRDRGGLAAKIMTLTTESKAHDTHGPIGQYDYTRSTARFLDWLLDAIARRGARV</sequence>
<organism evidence="1 2">
    <name type="scientific">Paractinoplanes rhizophilus</name>
    <dbReference type="NCBI Taxonomy" id="1416877"/>
    <lineage>
        <taxon>Bacteria</taxon>
        <taxon>Bacillati</taxon>
        <taxon>Actinomycetota</taxon>
        <taxon>Actinomycetes</taxon>
        <taxon>Micromonosporales</taxon>
        <taxon>Micromonosporaceae</taxon>
        <taxon>Paractinoplanes</taxon>
    </lineage>
</organism>
<reference evidence="2" key="1">
    <citation type="journal article" date="2019" name="Int. J. Syst. Evol. Microbiol.">
        <title>The Global Catalogue of Microorganisms (GCM) 10K type strain sequencing project: providing services to taxonomists for standard genome sequencing and annotation.</title>
        <authorList>
            <consortium name="The Broad Institute Genomics Platform"/>
            <consortium name="The Broad Institute Genome Sequencing Center for Infectious Disease"/>
            <person name="Wu L."/>
            <person name="Ma J."/>
        </authorList>
    </citation>
    <scope>NUCLEOTIDE SEQUENCE [LARGE SCALE GENOMIC DNA]</scope>
    <source>
        <strain evidence="2">XZYJT-10</strain>
    </source>
</reference>
<comment type="caution">
    <text evidence="1">The sequence shown here is derived from an EMBL/GenBank/DDBJ whole genome shotgun (WGS) entry which is preliminary data.</text>
</comment>
<evidence type="ECO:0008006" key="3">
    <source>
        <dbReference type="Google" id="ProtNLM"/>
    </source>
</evidence>
<keyword evidence="2" id="KW-1185">Reference proteome</keyword>
<evidence type="ECO:0000313" key="2">
    <source>
        <dbReference type="Proteomes" id="UP001596548"/>
    </source>
</evidence>
<proteinExistence type="predicted"/>
<accession>A0ABW2HTU6</accession>
<dbReference type="EMBL" id="JBHTBJ010000010">
    <property type="protein sequence ID" value="MFC7275533.1"/>
    <property type="molecule type" value="Genomic_DNA"/>
</dbReference>